<dbReference type="OMA" id="VHLEHIT"/>
<keyword evidence="6" id="KW-0238">DNA-binding</keyword>
<keyword evidence="3 6" id="KW-0227">DNA damage</keyword>
<comment type="subcellular location">
    <subcellularLocation>
        <location evidence="1 6">Nucleus</location>
    </subcellularLocation>
</comment>
<dbReference type="GeneID" id="11470282"/>
<dbReference type="eggNOG" id="KOG3194">
    <property type="taxonomic scope" value="Eukaryota"/>
</dbReference>
<dbReference type="GO" id="GO:0006302">
    <property type="term" value="P:double-strand break repair"/>
    <property type="evidence" value="ECO:0007669"/>
    <property type="project" value="UniProtKB-UniRule"/>
</dbReference>
<dbReference type="InterPro" id="IPR016587">
    <property type="entry name" value="Rad17"/>
</dbReference>
<dbReference type="InParanoid" id="I6NCM1"/>
<dbReference type="GO" id="GO:0004518">
    <property type="term" value="F:nuclease activity"/>
    <property type="evidence" value="ECO:0007669"/>
    <property type="project" value="UniProtKB-KW"/>
</dbReference>
<keyword evidence="8" id="KW-1185">Reference proteome</keyword>
<protein>
    <recommendedName>
        <fullName evidence="6">DNA damage checkpoint control protein RAD17</fullName>
    </recommendedName>
</protein>
<dbReference type="PIRSF" id="PIRSF011769">
    <property type="entry name" value="Cell_cycle_RAD17"/>
    <property type="match status" value="1"/>
</dbReference>
<dbReference type="HOGENOM" id="CLU_057555_0_0_1"/>
<dbReference type="PRINTS" id="PR01245">
    <property type="entry name" value="RAD1REC1"/>
</dbReference>
<keyword evidence="6" id="KW-0540">Nuclease</keyword>
<dbReference type="SUPFAM" id="SSF55979">
    <property type="entry name" value="DNA clamp"/>
    <property type="match status" value="1"/>
</dbReference>
<gene>
    <name evidence="7" type="ordered locus">Ecym_5010</name>
</gene>
<keyword evidence="4 6" id="KW-0234">DNA repair</keyword>
<evidence type="ECO:0000256" key="4">
    <source>
        <dbReference type="ARBA" id="ARBA00023204"/>
    </source>
</evidence>
<evidence type="ECO:0000256" key="3">
    <source>
        <dbReference type="ARBA" id="ARBA00022763"/>
    </source>
</evidence>
<sequence length="387" mass="43345">MILDSVLFSATTIHLDHMMTALNCLTPFGQRDDVIITIDRDGLSFACENNHSIKIQLFLSKELFQYYNYRGDADGEDEDSHVKLSMKVNHILDTVSVANRDKDDVMECTLSYNGDGYPFVIILEDSMITEKVEYSTYLLNDIDSTGLELDRTRLDFECIIKGDILHSALKDLKEIGCKDCYIYTVTNTHTRPIFALISKSQLGFSKIILPSERSILEKLEIYDSDSTTIVHDSPVIGMFDFSSLDKLRLSTKIASKVLIRRDVHGLLTINILSQTNDVLMADKKPATANRNNLPIEYPGIVIEVSLLEKAAADDVDVRDIHLLMTTSTTQKITLSKCTAAEGSHISNVEKDSENLLGFKKPTNVSAQETNTDDSYHPAPSTNIPLFF</sequence>
<dbReference type="GO" id="GO:0003684">
    <property type="term" value="F:damaged DNA binding"/>
    <property type="evidence" value="ECO:0007669"/>
    <property type="project" value="UniProtKB-UniRule"/>
</dbReference>
<comment type="similarity">
    <text evidence="2 6">Belongs to the rad1 family.</text>
</comment>
<name>I6NCM1_ERECY</name>
<dbReference type="InterPro" id="IPR046938">
    <property type="entry name" value="DNA_clamp_sf"/>
</dbReference>
<dbReference type="PANTHER" id="PTHR10870">
    <property type="entry name" value="CELL CYCLE CHECKPOINT PROTEIN RAD1"/>
    <property type="match status" value="1"/>
</dbReference>
<accession>I6NCM1</accession>
<dbReference type="AlphaFoldDB" id="I6NCM1"/>
<dbReference type="Proteomes" id="UP000006790">
    <property type="component" value="Chromosome 5"/>
</dbReference>
<comment type="function">
    <text evidence="6">Component of the checkpoint clamp complex involved in the surveillance mechanism that allows the DNA repair pathways to act to restore the integrity of the DNA prior to DNA synthesis or separation of the replicated chromosomes.</text>
</comment>
<dbReference type="RefSeq" id="XP_003646630.1">
    <property type="nucleotide sequence ID" value="XM_003646582.1"/>
</dbReference>
<dbReference type="FunCoup" id="I6NCM1">
    <property type="interactions" value="180"/>
</dbReference>
<evidence type="ECO:0000313" key="8">
    <source>
        <dbReference type="Proteomes" id="UP000006790"/>
    </source>
</evidence>
<proteinExistence type="inferred from homology"/>
<dbReference type="GO" id="GO:0007131">
    <property type="term" value="P:reciprocal meiotic recombination"/>
    <property type="evidence" value="ECO:0007669"/>
    <property type="project" value="EnsemblFungi"/>
</dbReference>
<dbReference type="EMBL" id="CP002501">
    <property type="protein sequence ID" value="AET39813.1"/>
    <property type="molecule type" value="Genomic_DNA"/>
</dbReference>
<dbReference type="OrthoDB" id="337581at2759"/>
<evidence type="ECO:0000256" key="2">
    <source>
        <dbReference type="ARBA" id="ARBA00010991"/>
    </source>
</evidence>
<dbReference type="GO" id="GO:0003690">
    <property type="term" value="F:double-stranded DNA binding"/>
    <property type="evidence" value="ECO:0007669"/>
    <property type="project" value="EnsemblFungi"/>
</dbReference>
<keyword evidence="6" id="KW-0378">Hydrolase</keyword>
<dbReference type="Pfam" id="PF02144">
    <property type="entry name" value="Rad1"/>
    <property type="match status" value="1"/>
</dbReference>
<dbReference type="STRING" id="931890.I6NCM1"/>
<dbReference type="PANTHER" id="PTHR10870:SF0">
    <property type="entry name" value="CELL CYCLE CHECKPOINT PROTEIN RAD1"/>
    <property type="match status" value="1"/>
</dbReference>
<organism evidence="7 8">
    <name type="scientific">Eremothecium cymbalariae (strain CBS 270.75 / DBVPG 7215 / KCTC 17166 / NRRL Y-17582)</name>
    <name type="common">Yeast</name>
    <dbReference type="NCBI Taxonomy" id="931890"/>
    <lineage>
        <taxon>Eukaryota</taxon>
        <taxon>Fungi</taxon>
        <taxon>Dikarya</taxon>
        <taxon>Ascomycota</taxon>
        <taxon>Saccharomycotina</taxon>
        <taxon>Saccharomycetes</taxon>
        <taxon>Saccharomycetales</taxon>
        <taxon>Saccharomycetaceae</taxon>
        <taxon>Eremothecium</taxon>
    </lineage>
</organism>
<evidence type="ECO:0000256" key="1">
    <source>
        <dbReference type="ARBA" id="ARBA00004123"/>
    </source>
</evidence>
<dbReference type="KEGG" id="erc:Ecym_5010"/>
<keyword evidence="5 6" id="KW-0539">Nucleus</keyword>
<evidence type="ECO:0000256" key="5">
    <source>
        <dbReference type="ARBA" id="ARBA00023242"/>
    </source>
</evidence>
<evidence type="ECO:0000256" key="6">
    <source>
        <dbReference type="PIRNR" id="PIRNR011769"/>
    </source>
</evidence>
<dbReference type="GO" id="GO:0030896">
    <property type="term" value="C:checkpoint clamp complex"/>
    <property type="evidence" value="ECO:0007669"/>
    <property type="project" value="UniProtKB-UniRule"/>
</dbReference>
<reference evidence="7 8" key="1">
    <citation type="journal article" date="2011" name="G3 (Bethesda)">
        <title>Genome evolution in the Eremothecium clade of the Saccharomyces complex revealed by comparative genomics.</title>
        <authorList>
            <person name="Wendland J."/>
            <person name="Walther A."/>
        </authorList>
    </citation>
    <scope>NUCLEOTIDE SEQUENCE [LARGE SCALE GENOMIC DNA]</scope>
    <source>
        <strain evidence="8">CBS 270.75 / DBVPG 7215 / KCTC 17166 / NRRL Y-17582</strain>
    </source>
</reference>
<dbReference type="GO" id="GO:0016787">
    <property type="term" value="F:hydrolase activity"/>
    <property type="evidence" value="ECO:0007669"/>
    <property type="project" value="UniProtKB-KW"/>
</dbReference>
<dbReference type="GO" id="GO:0000077">
    <property type="term" value="P:DNA damage checkpoint signaling"/>
    <property type="evidence" value="ECO:0007669"/>
    <property type="project" value="UniProtKB-UniRule"/>
</dbReference>
<evidence type="ECO:0000313" key="7">
    <source>
        <dbReference type="EMBL" id="AET39813.1"/>
    </source>
</evidence>
<dbReference type="Gene3D" id="3.70.10.10">
    <property type="match status" value="1"/>
</dbReference>
<dbReference type="InterPro" id="IPR003021">
    <property type="entry name" value="Rad1_Rec1_Rad17"/>
</dbReference>